<dbReference type="PRINTS" id="PR00300">
    <property type="entry name" value="CLPPROTEASEA"/>
</dbReference>
<dbReference type="InterPro" id="IPR019489">
    <property type="entry name" value="Clp_ATPase_C"/>
</dbReference>
<dbReference type="Pfam" id="PF07724">
    <property type="entry name" value="AAA_2"/>
    <property type="match status" value="1"/>
</dbReference>
<dbReference type="SMART" id="SM01086">
    <property type="entry name" value="ClpB_D2-small"/>
    <property type="match status" value="1"/>
</dbReference>
<dbReference type="InterPro" id="IPR018368">
    <property type="entry name" value="ClpA/B_CS1"/>
</dbReference>
<keyword evidence="5 7" id="KW-0143">Chaperone</keyword>
<keyword evidence="3 7" id="KW-0547">Nucleotide-binding</keyword>
<evidence type="ECO:0000256" key="1">
    <source>
        <dbReference type="ARBA" id="ARBA00008675"/>
    </source>
</evidence>
<dbReference type="Pfam" id="PF00004">
    <property type="entry name" value="AAA"/>
    <property type="match status" value="1"/>
</dbReference>
<dbReference type="InterPro" id="IPR001270">
    <property type="entry name" value="ClpA/B"/>
</dbReference>
<dbReference type="Proteomes" id="UP001154259">
    <property type="component" value="Unassembled WGS sequence"/>
</dbReference>
<dbReference type="PROSITE" id="PS00871">
    <property type="entry name" value="CLPAB_2"/>
    <property type="match status" value="1"/>
</dbReference>
<sequence length="774" mass="86866">MLSNNLEHSLCRAFELAGKYNHEYATLEHLLYGLTEDPDAIVIFDACRVNIPQLRHDIQYFVQNDLSILTTNIETNPKPTTAFQRVIQRASIHVQSNEAQDVNAANVIIALFSEHESHAVYFLQTQNLTKLDVLNFLAHKITKKSSPPHYPHLSEDNDDLEDFFLDEQKEQTNSNNENPLYQYCVNLNEKAASGLIDPLIGRDAEVERTIQILCRRTKNNPLLVGDPGVGKTAIIEGLALKIVDETIPEILKNSTIYALDMGILMAGTRYRGDFEERLKAIIQALQNEEKAILFIDEIHTIVGAGSTSNGSLDASNLLKPALANGSLRCIGSTTYKEYRQHIEKDHALVRRFQKIDVIEPTADETFQILLGLKENYEKHHNISYTKEAIQTAVTLSIKYIHDRKLPDKALDIIDEVGAIQALLPVNKRKKIINVHDIEKTIAKLARIPEKTVSSDDKKSLKQIDLKLKKAIFGQDQAIDLLTSAIKMSRAGLRSSEKPIGSYLFCGSTGVGKTEVARQLAHVLGVKLIRFDMSEYMEKHSISRLIGAPPGYVGFDQGGLLTDFVDQHPHCVLLLDEIEKAHADIYNILLQVMDHGTLTDHNGKVVNFRNAVIIMTTNAGASEFSKPVIGFVNNHINIDNNEAIKETFSPEFRNRLDAIVPFAPLSKLTISKVVSKFMQELQERLNEQKVSLTLSQPAKDWLIKHGYDPVYGARPLNRIIQDNISKTLAEEILFGQLINGGEVHIQVDNDQLSFEYKAAALQKRKRQKKVALESS</sequence>
<dbReference type="Gene3D" id="3.40.50.300">
    <property type="entry name" value="P-loop containing nucleotide triphosphate hydrolases"/>
    <property type="match status" value="2"/>
</dbReference>
<dbReference type="EMBL" id="CAMXCM010000003">
    <property type="protein sequence ID" value="CAI3943827.1"/>
    <property type="molecule type" value="Genomic_DNA"/>
</dbReference>
<dbReference type="InterPro" id="IPR041546">
    <property type="entry name" value="ClpA/ClpB_AAA_lid"/>
</dbReference>
<dbReference type="PANTHER" id="PTHR11638">
    <property type="entry name" value="ATP-DEPENDENT CLP PROTEASE"/>
    <property type="match status" value="1"/>
</dbReference>
<dbReference type="InterPro" id="IPR013461">
    <property type="entry name" value="ClpA"/>
</dbReference>
<dbReference type="FunFam" id="3.40.50.300:FF:000010">
    <property type="entry name" value="Chaperone clpB 1, putative"/>
    <property type="match status" value="1"/>
</dbReference>
<dbReference type="GO" id="GO:0005737">
    <property type="term" value="C:cytoplasm"/>
    <property type="evidence" value="ECO:0007669"/>
    <property type="project" value="TreeGrafter"/>
</dbReference>
<dbReference type="FunFam" id="3.40.50.300:FF:000025">
    <property type="entry name" value="ATP-dependent Clp protease subunit"/>
    <property type="match status" value="1"/>
</dbReference>
<dbReference type="GO" id="GO:0043335">
    <property type="term" value="P:protein unfolding"/>
    <property type="evidence" value="ECO:0007669"/>
    <property type="project" value="InterPro"/>
</dbReference>
<dbReference type="SMART" id="SM00382">
    <property type="entry name" value="AAA"/>
    <property type="match status" value="2"/>
</dbReference>
<dbReference type="EMBL" id="CAMXCS010000005">
    <property type="protein sequence ID" value="CAI3952311.1"/>
    <property type="molecule type" value="Genomic_DNA"/>
</dbReference>
<dbReference type="Proteomes" id="UP001154255">
    <property type="component" value="Unassembled WGS sequence"/>
</dbReference>
<dbReference type="Gene3D" id="1.10.8.60">
    <property type="match status" value="2"/>
</dbReference>
<evidence type="ECO:0000256" key="5">
    <source>
        <dbReference type="ARBA" id="ARBA00023186"/>
    </source>
</evidence>
<dbReference type="InterPro" id="IPR036628">
    <property type="entry name" value="Clp_N_dom_sf"/>
</dbReference>
<evidence type="ECO:0000256" key="3">
    <source>
        <dbReference type="ARBA" id="ARBA00022741"/>
    </source>
</evidence>
<dbReference type="NCBIfam" id="TIGR02639">
    <property type="entry name" value="ClpA"/>
    <property type="match status" value="1"/>
</dbReference>
<dbReference type="CDD" id="cd19499">
    <property type="entry name" value="RecA-like_ClpB_Hsp104-like"/>
    <property type="match status" value="1"/>
</dbReference>
<dbReference type="AlphaFoldDB" id="A0A9W4X6S5"/>
<dbReference type="SUPFAM" id="SSF52540">
    <property type="entry name" value="P-loop containing nucleoside triphosphate hydrolases"/>
    <property type="match status" value="2"/>
</dbReference>
<evidence type="ECO:0000313" key="11">
    <source>
        <dbReference type="Proteomes" id="UP001154255"/>
    </source>
</evidence>
<comment type="caution">
    <text evidence="9">The sequence shown here is derived from an EMBL/GenBank/DDBJ whole genome shotgun (WGS) entry which is preliminary data.</text>
</comment>
<dbReference type="PANTHER" id="PTHR11638:SF111">
    <property type="entry name" value="ATP-DEPENDENT CLP PROTEASE ATP-BINDING SUBUNIT CLPA"/>
    <property type="match status" value="1"/>
</dbReference>
<keyword evidence="4 7" id="KW-0067">ATP-binding</keyword>
<evidence type="ECO:0000313" key="9">
    <source>
        <dbReference type="EMBL" id="CAI3943827.1"/>
    </source>
</evidence>
<name>A0A9W4X6S5_9PROT</name>
<accession>A0A9W4X6S5</accession>
<keyword evidence="12" id="KW-1185">Reference proteome</keyword>
<evidence type="ECO:0000256" key="6">
    <source>
        <dbReference type="PROSITE-ProRule" id="PRU01251"/>
    </source>
</evidence>
<dbReference type="InterPro" id="IPR003959">
    <property type="entry name" value="ATPase_AAA_core"/>
</dbReference>
<dbReference type="CDD" id="cd00009">
    <property type="entry name" value="AAA"/>
    <property type="match status" value="1"/>
</dbReference>
<dbReference type="PROSITE" id="PS00870">
    <property type="entry name" value="CLPAB_1"/>
    <property type="match status" value="1"/>
</dbReference>
<dbReference type="GO" id="GO:0016887">
    <property type="term" value="F:ATP hydrolysis activity"/>
    <property type="evidence" value="ECO:0007669"/>
    <property type="project" value="InterPro"/>
</dbReference>
<dbReference type="InterPro" id="IPR004176">
    <property type="entry name" value="Clp_R_N"/>
</dbReference>
<dbReference type="InterPro" id="IPR050130">
    <property type="entry name" value="ClpA_ClpB"/>
</dbReference>
<dbReference type="Pfam" id="PF17871">
    <property type="entry name" value="AAA_lid_9"/>
    <property type="match status" value="1"/>
</dbReference>
<dbReference type="Pfam" id="PF10431">
    <property type="entry name" value="ClpB_D2-small"/>
    <property type="match status" value="1"/>
</dbReference>
<evidence type="ECO:0000256" key="7">
    <source>
        <dbReference type="RuleBase" id="RU004432"/>
    </source>
</evidence>
<evidence type="ECO:0000256" key="2">
    <source>
        <dbReference type="ARBA" id="ARBA00022737"/>
    </source>
</evidence>
<dbReference type="InterPro" id="IPR027417">
    <property type="entry name" value="P-loop_NTPase"/>
</dbReference>
<dbReference type="GO" id="GO:0034605">
    <property type="term" value="P:cellular response to heat"/>
    <property type="evidence" value="ECO:0007669"/>
    <property type="project" value="TreeGrafter"/>
</dbReference>
<comment type="similarity">
    <text evidence="1 7">Belongs to the ClpA/ClpB family.</text>
</comment>
<dbReference type="RefSeq" id="WP_271790210.1">
    <property type="nucleotide sequence ID" value="NZ_CAMXCM010000003.1"/>
</dbReference>
<protein>
    <submittedName>
        <fullName evidence="9 10">ATP-binding subunit ClpA (ClpA)</fullName>
    </submittedName>
</protein>
<evidence type="ECO:0000313" key="12">
    <source>
        <dbReference type="Proteomes" id="UP001154259"/>
    </source>
</evidence>
<dbReference type="SUPFAM" id="SSF81923">
    <property type="entry name" value="Double Clp-N motif"/>
    <property type="match status" value="1"/>
</dbReference>
<dbReference type="GO" id="GO:0005524">
    <property type="term" value="F:ATP binding"/>
    <property type="evidence" value="ECO:0007669"/>
    <property type="project" value="UniProtKB-KW"/>
</dbReference>
<evidence type="ECO:0000259" key="8">
    <source>
        <dbReference type="PROSITE" id="PS51903"/>
    </source>
</evidence>
<feature type="domain" description="Clp R" evidence="8">
    <location>
        <begin position="1"/>
        <end position="144"/>
    </location>
</feature>
<keyword evidence="2 6" id="KW-0677">Repeat</keyword>
<dbReference type="Gene3D" id="1.10.1780.10">
    <property type="entry name" value="Clp, N-terminal domain"/>
    <property type="match status" value="1"/>
</dbReference>
<proteinExistence type="inferred from homology"/>
<dbReference type="InterPro" id="IPR003593">
    <property type="entry name" value="AAA+_ATPase"/>
</dbReference>
<gene>
    <name evidence="10" type="ORF">R53529_LOCUS1781</name>
    <name evidence="9" type="ORF">R53530_LOCUS1397</name>
</gene>
<dbReference type="Pfam" id="PF02861">
    <property type="entry name" value="Clp_N"/>
    <property type="match status" value="1"/>
</dbReference>
<dbReference type="InterPro" id="IPR028299">
    <property type="entry name" value="ClpA/B_CS2"/>
</dbReference>
<evidence type="ECO:0000256" key="4">
    <source>
        <dbReference type="ARBA" id="ARBA00022840"/>
    </source>
</evidence>
<reference evidence="9" key="1">
    <citation type="submission" date="2022-10" db="EMBL/GenBank/DDBJ databases">
        <authorList>
            <person name="Botero Cardona J."/>
        </authorList>
    </citation>
    <scope>NUCLEOTIDE SEQUENCE</scope>
    <source>
        <strain evidence="9">LMG 31819</strain>
        <strain evidence="10">R-53529</strain>
    </source>
</reference>
<organism evidence="9 11">
    <name type="scientific">Commensalibacter communis</name>
    <dbReference type="NCBI Taxonomy" id="2972786"/>
    <lineage>
        <taxon>Bacteria</taxon>
        <taxon>Pseudomonadati</taxon>
        <taxon>Pseudomonadota</taxon>
        <taxon>Alphaproteobacteria</taxon>
        <taxon>Acetobacterales</taxon>
        <taxon>Acetobacteraceae</taxon>
    </lineage>
</organism>
<dbReference type="PROSITE" id="PS51903">
    <property type="entry name" value="CLP_R"/>
    <property type="match status" value="1"/>
</dbReference>
<evidence type="ECO:0000313" key="10">
    <source>
        <dbReference type="EMBL" id="CAI3952311.1"/>
    </source>
</evidence>